<feature type="transmembrane region" description="Helical" evidence="8">
    <location>
        <begin position="64"/>
        <end position="81"/>
    </location>
</feature>
<dbReference type="InterPro" id="IPR036837">
    <property type="entry name" value="Cation_efflux_CTD_sf"/>
</dbReference>
<keyword evidence="3" id="KW-0813">Transport</keyword>
<feature type="transmembrane region" description="Helical" evidence="8">
    <location>
        <begin position="32"/>
        <end position="58"/>
    </location>
</feature>
<dbReference type="GO" id="GO:0005886">
    <property type="term" value="C:plasma membrane"/>
    <property type="evidence" value="ECO:0007669"/>
    <property type="project" value="TreeGrafter"/>
</dbReference>
<keyword evidence="4 8" id="KW-0812">Transmembrane</keyword>
<evidence type="ECO:0000256" key="4">
    <source>
        <dbReference type="ARBA" id="ARBA00022692"/>
    </source>
</evidence>
<evidence type="ECO:0000256" key="2">
    <source>
        <dbReference type="ARBA" id="ARBA00008873"/>
    </source>
</evidence>
<comment type="similarity">
    <text evidence="2">Belongs to the cation diffusion facilitator (CDF) transporter (TC 2.A.4) family. SLC30A subfamily.</text>
</comment>
<evidence type="ECO:0000256" key="6">
    <source>
        <dbReference type="ARBA" id="ARBA00023065"/>
    </source>
</evidence>
<dbReference type="STRING" id="1136941.ACH46_18010"/>
<comment type="subcellular location">
    <subcellularLocation>
        <location evidence="1">Membrane</location>
        <topology evidence="1">Multi-pass membrane protein</topology>
    </subcellularLocation>
</comment>
<dbReference type="Gene3D" id="1.20.1510.10">
    <property type="entry name" value="Cation efflux protein transmembrane domain"/>
    <property type="match status" value="1"/>
</dbReference>
<protein>
    <submittedName>
        <fullName evidence="11">Cation transporter</fullName>
    </submittedName>
</protein>
<feature type="transmembrane region" description="Helical" evidence="8">
    <location>
        <begin position="192"/>
        <end position="212"/>
    </location>
</feature>
<dbReference type="PANTHER" id="PTHR11562">
    <property type="entry name" value="CATION EFFLUX PROTEIN/ ZINC TRANSPORTER"/>
    <property type="match status" value="1"/>
</dbReference>
<dbReference type="Pfam" id="PF01545">
    <property type="entry name" value="Cation_efflux"/>
    <property type="match status" value="1"/>
</dbReference>
<evidence type="ECO:0000256" key="1">
    <source>
        <dbReference type="ARBA" id="ARBA00004141"/>
    </source>
</evidence>
<proteinExistence type="inferred from homology"/>
<evidence type="ECO:0000256" key="7">
    <source>
        <dbReference type="ARBA" id="ARBA00023136"/>
    </source>
</evidence>
<dbReference type="InterPro" id="IPR027469">
    <property type="entry name" value="Cation_efflux_TMD_sf"/>
</dbReference>
<dbReference type="Pfam" id="PF16916">
    <property type="entry name" value="ZT_dimer"/>
    <property type="match status" value="1"/>
</dbReference>
<dbReference type="OrthoDB" id="9809646at2"/>
<keyword evidence="5 8" id="KW-1133">Transmembrane helix</keyword>
<dbReference type="NCBIfam" id="TIGR01297">
    <property type="entry name" value="CDF"/>
    <property type="match status" value="1"/>
</dbReference>
<dbReference type="KEGG" id="goq:ACH46_18010"/>
<dbReference type="PATRIC" id="fig|1136941.3.peg.3682"/>
<feature type="domain" description="Cation efflux protein cytoplasmic" evidence="10">
    <location>
        <begin position="231"/>
        <end position="298"/>
    </location>
</feature>
<dbReference type="InterPro" id="IPR058533">
    <property type="entry name" value="Cation_efflux_TM"/>
</dbReference>
<dbReference type="EMBL" id="CP011853">
    <property type="protein sequence ID" value="ALG86046.1"/>
    <property type="molecule type" value="Genomic_DNA"/>
</dbReference>
<evidence type="ECO:0000256" key="3">
    <source>
        <dbReference type="ARBA" id="ARBA00022448"/>
    </source>
</evidence>
<dbReference type="InterPro" id="IPR050681">
    <property type="entry name" value="CDF/SLC30A"/>
</dbReference>
<dbReference type="AlphaFoldDB" id="A0A0N9N5C1"/>
<evidence type="ECO:0000313" key="11">
    <source>
        <dbReference type="EMBL" id="ALG86046.1"/>
    </source>
</evidence>
<evidence type="ECO:0000256" key="8">
    <source>
        <dbReference type="SAM" id="Phobius"/>
    </source>
</evidence>
<feature type="transmembrane region" description="Helical" evidence="8">
    <location>
        <begin position="93"/>
        <end position="118"/>
    </location>
</feature>
<dbReference type="InterPro" id="IPR002524">
    <property type="entry name" value="Cation_efflux"/>
</dbReference>
<dbReference type="GO" id="GO:0005385">
    <property type="term" value="F:zinc ion transmembrane transporter activity"/>
    <property type="evidence" value="ECO:0007669"/>
    <property type="project" value="TreeGrafter"/>
</dbReference>
<evidence type="ECO:0000259" key="9">
    <source>
        <dbReference type="Pfam" id="PF01545"/>
    </source>
</evidence>
<sequence length="310" mass="32615">MSTEKEHGHSHGPTAADLVGDAATRRRIWPMVVSLGIIGVFFVVELVAGLMFGSLALVADAGHMATDLVALSMGLAALLLARHGSLSDGRSFGWYRAEVFTAVVNAILLLGVGAYVLYEAIERLGTDPDVPGGPMIIVAVLGLIANIVVMYLLRADVEDSLAVRGAYLEVLADAVGSVGVLIAGVIAMTTGWGYADLIVAVFIALWVVPRALKLAFDALKILNQQAPASLDLPALRAELEQLPEVQNVHDLHVWSVTSGMDVATVHLSSTGDHCAALTAAQRVFAEHGLSHATVQVEKPGADGQCESLTW</sequence>
<accession>A0A0N9N5C1</accession>
<evidence type="ECO:0000259" key="10">
    <source>
        <dbReference type="Pfam" id="PF16916"/>
    </source>
</evidence>
<name>A0A0N9N5C1_9ACTN</name>
<dbReference type="InterPro" id="IPR027470">
    <property type="entry name" value="Cation_efflux_CTD"/>
</dbReference>
<reference evidence="11 12" key="2">
    <citation type="journal article" date="2017" name="Int. J. Syst. Evol. Microbiol.">
        <title>Gordonia phthalatica sp. nov., a di-n-butyl phthalate-degrading bacterium isolated from activated sludge.</title>
        <authorList>
            <person name="Jin D."/>
            <person name="Kong X."/>
            <person name="Jia M."/>
            <person name="Yu X."/>
            <person name="Wang X."/>
            <person name="Zhuang X."/>
            <person name="Deng Y."/>
            <person name="Bai Z."/>
        </authorList>
    </citation>
    <scope>NUCLEOTIDE SEQUENCE [LARGE SCALE GENOMIC DNA]</scope>
    <source>
        <strain evidence="11 12">QH-11</strain>
    </source>
</reference>
<organism evidence="11 12">
    <name type="scientific">Gordonia phthalatica</name>
    <dbReference type="NCBI Taxonomy" id="1136941"/>
    <lineage>
        <taxon>Bacteria</taxon>
        <taxon>Bacillati</taxon>
        <taxon>Actinomycetota</taxon>
        <taxon>Actinomycetes</taxon>
        <taxon>Mycobacteriales</taxon>
        <taxon>Gordoniaceae</taxon>
        <taxon>Gordonia</taxon>
    </lineage>
</organism>
<feature type="transmembrane region" description="Helical" evidence="8">
    <location>
        <begin position="130"/>
        <end position="153"/>
    </location>
</feature>
<keyword evidence="6" id="KW-0406">Ion transport</keyword>
<dbReference type="SUPFAM" id="SSF160240">
    <property type="entry name" value="Cation efflux protein cytoplasmic domain-like"/>
    <property type="match status" value="1"/>
</dbReference>
<dbReference type="PANTHER" id="PTHR11562:SF17">
    <property type="entry name" value="RE54080P-RELATED"/>
    <property type="match status" value="1"/>
</dbReference>
<feature type="transmembrane region" description="Helical" evidence="8">
    <location>
        <begin position="165"/>
        <end position="186"/>
    </location>
</feature>
<dbReference type="SUPFAM" id="SSF161111">
    <property type="entry name" value="Cation efflux protein transmembrane domain-like"/>
    <property type="match status" value="1"/>
</dbReference>
<reference evidence="12" key="1">
    <citation type="submission" date="2015-06" db="EMBL/GenBank/DDBJ databases">
        <title>Complete genome sequence and metabolic analysis of phthalate degradation pathway in Gordonia sp. QH-11.</title>
        <authorList>
            <person name="Jin D."/>
            <person name="Kong X."/>
            <person name="Bai Z."/>
        </authorList>
    </citation>
    <scope>NUCLEOTIDE SEQUENCE [LARGE SCALE GENOMIC DNA]</scope>
    <source>
        <strain evidence="12">QH-11</strain>
    </source>
</reference>
<keyword evidence="12" id="KW-1185">Reference proteome</keyword>
<feature type="domain" description="Cation efflux protein transmembrane" evidence="9">
    <location>
        <begin position="32"/>
        <end position="222"/>
    </location>
</feature>
<keyword evidence="7 8" id="KW-0472">Membrane</keyword>
<gene>
    <name evidence="11" type="ORF">ACH46_18010</name>
</gene>
<dbReference type="RefSeq" id="WP_062394146.1">
    <property type="nucleotide sequence ID" value="NZ_CP011853.1"/>
</dbReference>
<evidence type="ECO:0000313" key="12">
    <source>
        <dbReference type="Proteomes" id="UP000063789"/>
    </source>
</evidence>
<evidence type="ECO:0000256" key="5">
    <source>
        <dbReference type="ARBA" id="ARBA00022989"/>
    </source>
</evidence>
<dbReference type="Proteomes" id="UP000063789">
    <property type="component" value="Chromosome"/>
</dbReference>